<evidence type="ECO:0000259" key="3">
    <source>
        <dbReference type="SMART" id="SM00219"/>
    </source>
</evidence>
<sequence length="420" mass="48291">MAYEEPSATDDGSALRYASQSLRSALIWRTTSEVYELCEYAANVVMVIEEHMQKVPQSSLEKTLSALKTTQAEISRAIELWANYGSAMAFLKNDEILADIRKYRSGLAEALSMLSLQQLLNQGYWNRRFEQAGEADEAVLLNISNSIAGLRQRMDQMQQYFANYRPDSRDDPDGSQLGKVRAELFALRNEKKDEPVLPKREIKGEVQIIGSRPAHAGSKYDIWRGVWLGEYSVALKVLRGLNMKKRNTDRMNRQIDLWMSMRHPNILRLYGVCILDKGPNPPIYLVSPWMKNRDAVMYCKYNPNADRLRLSVREVLDFSPRYYFNPGSPGIPFYKIKAMGQLVVGITLRNLRPERADYDAPDITDPLWGLFVDCWKPAEQRPTVNRILEVVGTERQTRKGWIMEAETLEAEQDTEYPRAF</sequence>
<dbReference type="Proteomes" id="UP000054248">
    <property type="component" value="Unassembled WGS sequence"/>
</dbReference>
<name>A0A0C3LE67_9AGAM</name>
<dbReference type="GO" id="GO:0005524">
    <property type="term" value="F:ATP binding"/>
    <property type="evidence" value="ECO:0007669"/>
    <property type="project" value="UniProtKB-KW"/>
</dbReference>
<evidence type="ECO:0000256" key="1">
    <source>
        <dbReference type="ARBA" id="ARBA00022741"/>
    </source>
</evidence>
<dbReference type="InterPro" id="IPR001245">
    <property type="entry name" value="Ser-Thr/Tyr_kinase_cat_dom"/>
</dbReference>
<dbReference type="HOGENOM" id="CLU_000288_7_38_1"/>
<evidence type="ECO:0000313" key="5">
    <source>
        <dbReference type="Proteomes" id="UP000054248"/>
    </source>
</evidence>
<dbReference type="STRING" id="1051891.A0A0C3LE67"/>
<dbReference type="SMART" id="SM00219">
    <property type="entry name" value="TyrKc"/>
    <property type="match status" value="1"/>
</dbReference>
<dbReference type="AlphaFoldDB" id="A0A0C3LE67"/>
<evidence type="ECO:0000256" key="2">
    <source>
        <dbReference type="ARBA" id="ARBA00022840"/>
    </source>
</evidence>
<feature type="domain" description="Tyrosine-protein kinase catalytic" evidence="3">
    <location>
        <begin position="214"/>
        <end position="391"/>
    </location>
</feature>
<reference evidence="5" key="2">
    <citation type="submission" date="2015-01" db="EMBL/GenBank/DDBJ databases">
        <title>Evolutionary Origins and Diversification of the Mycorrhizal Mutualists.</title>
        <authorList>
            <consortium name="DOE Joint Genome Institute"/>
            <consortium name="Mycorrhizal Genomics Consortium"/>
            <person name="Kohler A."/>
            <person name="Kuo A."/>
            <person name="Nagy L.G."/>
            <person name="Floudas D."/>
            <person name="Copeland A."/>
            <person name="Barry K.W."/>
            <person name="Cichocki N."/>
            <person name="Veneault-Fourrey C."/>
            <person name="LaButti K."/>
            <person name="Lindquist E.A."/>
            <person name="Lipzen A."/>
            <person name="Lundell T."/>
            <person name="Morin E."/>
            <person name="Murat C."/>
            <person name="Riley R."/>
            <person name="Ohm R."/>
            <person name="Sun H."/>
            <person name="Tunlid A."/>
            <person name="Henrissat B."/>
            <person name="Grigoriev I.V."/>
            <person name="Hibbett D.S."/>
            <person name="Martin F."/>
        </authorList>
    </citation>
    <scope>NUCLEOTIDE SEQUENCE [LARGE SCALE GENOMIC DNA]</scope>
    <source>
        <strain evidence="5">MUT 4182</strain>
    </source>
</reference>
<keyword evidence="5" id="KW-1185">Reference proteome</keyword>
<organism evidence="4 5">
    <name type="scientific">Tulasnella calospora MUT 4182</name>
    <dbReference type="NCBI Taxonomy" id="1051891"/>
    <lineage>
        <taxon>Eukaryota</taxon>
        <taxon>Fungi</taxon>
        <taxon>Dikarya</taxon>
        <taxon>Basidiomycota</taxon>
        <taxon>Agaricomycotina</taxon>
        <taxon>Agaricomycetes</taxon>
        <taxon>Cantharellales</taxon>
        <taxon>Tulasnellaceae</taxon>
        <taxon>Tulasnella</taxon>
    </lineage>
</organism>
<accession>A0A0C3LE67</accession>
<gene>
    <name evidence="4" type="ORF">M407DRAFT_222252</name>
</gene>
<dbReference type="InterPro" id="IPR050198">
    <property type="entry name" value="Non-receptor_tyrosine_kinases"/>
</dbReference>
<dbReference type="InterPro" id="IPR011009">
    <property type="entry name" value="Kinase-like_dom_sf"/>
</dbReference>
<dbReference type="Gene3D" id="1.10.510.10">
    <property type="entry name" value="Transferase(Phosphotransferase) domain 1"/>
    <property type="match status" value="1"/>
</dbReference>
<dbReference type="OrthoDB" id="4062651at2759"/>
<reference evidence="4 5" key="1">
    <citation type="submission" date="2014-04" db="EMBL/GenBank/DDBJ databases">
        <authorList>
            <consortium name="DOE Joint Genome Institute"/>
            <person name="Kuo A."/>
            <person name="Girlanda M."/>
            <person name="Perotto S."/>
            <person name="Kohler A."/>
            <person name="Nagy L.G."/>
            <person name="Floudas D."/>
            <person name="Copeland A."/>
            <person name="Barry K.W."/>
            <person name="Cichocki N."/>
            <person name="Veneault-Fourrey C."/>
            <person name="LaButti K."/>
            <person name="Lindquist E.A."/>
            <person name="Lipzen A."/>
            <person name="Lundell T."/>
            <person name="Morin E."/>
            <person name="Murat C."/>
            <person name="Sun H."/>
            <person name="Tunlid A."/>
            <person name="Henrissat B."/>
            <person name="Grigoriev I.V."/>
            <person name="Hibbett D.S."/>
            <person name="Martin F."/>
            <person name="Nordberg H.P."/>
            <person name="Cantor M.N."/>
            <person name="Hua S.X."/>
        </authorList>
    </citation>
    <scope>NUCLEOTIDE SEQUENCE [LARGE SCALE GENOMIC DNA]</scope>
    <source>
        <strain evidence="4 5">MUT 4182</strain>
    </source>
</reference>
<dbReference type="Pfam" id="PF07714">
    <property type="entry name" value="PK_Tyr_Ser-Thr"/>
    <property type="match status" value="1"/>
</dbReference>
<proteinExistence type="predicted"/>
<evidence type="ECO:0000313" key="4">
    <source>
        <dbReference type="EMBL" id="KIO19752.1"/>
    </source>
</evidence>
<dbReference type="EMBL" id="KN823205">
    <property type="protein sequence ID" value="KIO19752.1"/>
    <property type="molecule type" value="Genomic_DNA"/>
</dbReference>
<keyword evidence="2" id="KW-0067">ATP-binding</keyword>
<dbReference type="PANTHER" id="PTHR24418">
    <property type="entry name" value="TYROSINE-PROTEIN KINASE"/>
    <property type="match status" value="1"/>
</dbReference>
<protein>
    <recommendedName>
        <fullName evidence="3">Tyrosine-protein kinase catalytic domain-containing protein</fullName>
    </recommendedName>
</protein>
<keyword evidence="1" id="KW-0547">Nucleotide-binding</keyword>
<dbReference type="SUPFAM" id="SSF56112">
    <property type="entry name" value="Protein kinase-like (PK-like)"/>
    <property type="match status" value="1"/>
</dbReference>
<dbReference type="InterPro" id="IPR020635">
    <property type="entry name" value="Tyr_kinase_cat_dom"/>
</dbReference>
<dbReference type="GO" id="GO:0004713">
    <property type="term" value="F:protein tyrosine kinase activity"/>
    <property type="evidence" value="ECO:0007669"/>
    <property type="project" value="InterPro"/>
</dbReference>